<keyword evidence="11" id="KW-1185">Reference proteome</keyword>
<feature type="domain" description="Transcription factor CBF/NF-Y/archaeal histone" evidence="7">
    <location>
        <begin position="3"/>
        <end position="65"/>
    </location>
</feature>
<dbReference type="RefSeq" id="WP_188603614.1">
    <property type="nucleotide sequence ID" value="NZ_AP026830.1"/>
</dbReference>
<dbReference type="Proteomes" id="UP001060771">
    <property type="component" value="Chromosome"/>
</dbReference>
<evidence type="ECO:0000256" key="6">
    <source>
        <dbReference type="ARBA" id="ARBA00023125"/>
    </source>
</evidence>
<dbReference type="GeneID" id="76205808"/>
<reference evidence="9" key="1">
    <citation type="journal article" date="2014" name="Int. J. Syst. Evol. Microbiol.">
        <title>Complete genome sequence of Corynebacterium casei LMG S-19264T (=DSM 44701T), isolated from a smear-ripened cheese.</title>
        <authorList>
            <consortium name="US DOE Joint Genome Institute (JGI-PGF)"/>
            <person name="Walter F."/>
            <person name="Albersmeier A."/>
            <person name="Kalinowski J."/>
            <person name="Ruckert C."/>
        </authorList>
    </citation>
    <scope>NUCLEOTIDE SEQUENCE</scope>
    <source>
        <strain evidence="9">JCM 11219</strain>
    </source>
</reference>
<dbReference type="PANTHER" id="PTHR47828">
    <property type="entry name" value="ARCHAEAL HISTONE A"/>
    <property type="match status" value="1"/>
</dbReference>
<dbReference type="InterPro" id="IPR009072">
    <property type="entry name" value="Histone-fold"/>
</dbReference>
<dbReference type="Proteomes" id="UP000657075">
    <property type="component" value="Unassembled WGS sequence"/>
</dbReference>
<name>A0A830EFW1_9CREN</name>
<dbReference type="GO" id="GO:0005737">
    <property type="term" value="C:cytoplasm"/>
    <property type="evidence" value="ECO:0007669"/>
    <property type="project" value="UniProtKB-SubCell"/>
</dbReference>
<keyword evidence="4" id="KW-0158">Chromosome</keyword>
<organism evidence="9 10">
    <name type="scientific">Vulcanisaeta souniana JCM 11219</name>
    <dbReference type="NCBI Taxonomy" id="1293586"/>
    <lineage>
        <taxon>Archaea</taxon>
        <taxon>Thermoproteota</taxon>
        <taxon>Thermoprotei</taxon>
        <taxon>Thermoproteales</taxon>
        <taxon>Thermoproteaceae</taxon>
        <taxon>Vulcanisaeta</taxon>
    </lineage>
</organism>
<gene>
    <name evidence="9" type="ORF">GCM10007112_17610</name>
    <name evidence="8" type="ORF">Vsou_02570</name>
</gene>
<evidence type="ECO:0000313" key="9">
    <source>
        <dbReference type="EMBL" id="GGI81374.1"/>
    </source>
</evidence>
<dbReference type="Pfam" id="PF00808">
    <property type="entry name" value="CBFD_NFYB_HMF"/>
    <property type="match status" value="1"/>
</dbReference>
<dbReference type="GO" id="GO:0046982">
    <property type="term" value="F:protein heterodimerization activity"/>
    <property type="evidence" value="ECO:0007669"/>
    <property type="project" value="InterPro"/>
</dbReference>
<comment type="subcellular location">
    <subcellularLocation>
        <location evidence="1">Chromosome</location>
    </subcellularLocation>
    <subcellularLocation>
        <location evidence="2">Cytoplasm</location>
    </subcellularLocation>
</comment>
<keyword evidence="6" id="KW-0238">DNA-binding</keyword>
<dbReference type="EMBL" id="BMNM01000007">
    <property type="protein sequence ID" value="GGI81374.1"/>
    <property type="molecule type" value="Genomic_DNA"/>
</dbReference>
<reference evidence="9" key="2">
    <citation type="submission" date="2020-09" db="EMBL/GenBank/DDBJ databases">
        <authorList>
            <person name="Sun Q."/>
            <person name="Ohkuma M."/>
        </authorList>
    </citation>
    <scope>NUCLEOTIDE SEQUENCE</scope>
    <source>
        <strain evidence="9">JCM 11219</strain>
    </source>
</reference>
<dbReference type="Gene3D" id="1.10.20.10">
    <property type="entry name" value="Histone, subunit A"/>
    <property type="match status" value="1"/>
</dbReference>
<evidence type="ECO:0000313" key="8">
    <source>
        <dbReference type="EMBL" id="BDR91164.1"/>
    </source>
</evidence>
<evidence type="ECO:0000313" key="11">
    <source>
        <dbReference type="Proteomes" id="UP001060771"/>
    </source>
</evidence>
<dbReference type="EMBL" id="AP026830">
    <property type="protein sequence ID" value="BDR91164.1"/>
    <property type="molecule type" value="Genomic_DNA"/>
</dbReference>
<evidence type="ECO:0000256" key="1">
    <source>
        <dbReference type="ARBA" id="ARBA00004286"/>
    </source>
</evidence>
<evidence type="ECO:0000256" key="3">
    <source>
        <dbReference type="ARBA" id="ARBA00008264"/>
    </source>
</evidence>
<protein>
    <submittedName>
        <fullName evidence="9">Histone</fullName>
    </submittedName>
</protein>
<reference evidence="8" key="4">
    <citation type="journal article" date="2023" name="Microbiol. Resour. Announc.">
        <title>Complete Genome Sequence of Vulcanisaeta souniana Strain IC-059, a Hyperthermophilic Archaeon Isolated from Hot Spring Water in Japan.</title>
        <authorList>
            <person name="Kato S."/>
            <person name="Itoh T."/>
            <person name="Wu L."/>
            <person name="Ma J."/>
            <person name="Ohkuma M."/>
        </authorList>
    </citation>
    <scope>NUCLEOTIDE SEQUENCE</scope>
    <source>
        <strain evidence="8">JCM 11219</strain>
    </source>
</reference>
<comment type="similarity">
    <text evidence="3">Belongs to the archaeal histone HMF family.</text>
</comment>
<evidence type="ECO:0000313" key="10">
    <source>
        <dbReference type="Proteomes" id="UP000657075"/>
    </source>
</evidence>
<dbReference type="InterPro" id="IPR050947">
    <property type="entry name" value="Archaeal_histone_HMF"/>
</dbReference>
<evidence type="ECO:0000256" key="2">
    <source>
        <dbReference type="ARBA" id="ARBA00004496"/>
    </source>
</evidence>
<dbReference type="GO" id="GO:0003677">
    <property type="term" value="F:DNA binding"/>
    <property type="evidence" value="ECO:0007669"/>
    <property type="project" value="UniProtKB-KW"/>
</dbReference>
<keyword evidence="5" id="KW-0963">Cytoplasm</keyword>
<accession>A0A830EFW1</accession>
<dbReference type="AlphaFoldDB" id="A0A830EFW1"/>
<dbReference type="PANTHER" id="PTHR47828:SF1">
    <property type="entry name" value="ARCHAEAL HISTONE A"/>
    <property type="match status" value="1"/>
</dbReference>
<dbReference type="GO" id="GO:0005694">
    <property type="term" value="C:chromosome"/>
    <property type="evidence" value="ECO:0007669"/>
    <property type="project" value="UniProtKB-SubCell"/>
</dbReference>
<dbReference type="OrthoDB" id="7514at2157"/>
<proteinExistence type="inferred from homology"/>
<evidence type="ECO:0000256" key="4">
    <source>
        <dbReference type="ARBA" id="ARBA00022454"/>
    </source>
</evidence>
<sequence>MPELPLAPIDRIFHKAGAERVGEDAIQALRDILEYIGFDIATKSIELARHAGRKTVTADDVKTAIRILRCIPAPTS</sequence>
<dbReference type="CDD" id="cd22909">
    <property type="entry name" value="HFD_archaea_histone-like"/>
    <property type="match status" value="1"/>
</dbReference>
<dbReference type="InterPro" id="IPR003958">
    <property type="entry name" value="CBFA_NFYB_domain"/>
</dbReference>
<evidence type="ECO:0000259" key="7">
    <source>
        <dbReference type="Pfam" id="PF00808"/>
    </source>
</evidence>
<dbReference type="NCBIfam" id="NF043032">
    <property type="entry name" value="archaea_histone"/>
    <property type="match status" value="1"/>
</dbReference>
<dbReference type="InterPro" id="IPR050004">
    <property type="entry name" value="HmfB-like"/>
</dbReference>
<dbReference type="SUPFAM" id="SSF47113">
    <property type="entry name" value="Histone-fold"/>
    <property type="match status" value="1"/>
</dbReference>
<evidence type="ECO:0000256" key="5">
    <source>
        <dbReference type="ARBA" id="ARBA00022490"/>
    </source>
</evidence>
<reference evidence="11" key="3">
    <citation type="submission" date="2022-09" db="EMBL/GenBank/DDBJ databases">
        <title>Complete genome sequence of Vulcanisaeta souniana.</title>
        <authorList>
            <person name="Kato S."/>
            <person name="Itoh T."/>
            <person name="Ohkuma M."/>
        </authorList>
    </citation>
    <scope>NUCLEOTIDE SEQUENCE [LARGE SCALE GENOMIC DNA]</scope>
    <source>
        <strain evidence="11">JCM 11219</strain>
    </source>
</reference>